<evidence type="ECO:0000313" key="1">
    <source>
        <dbReference type="EMBL" id="KAA0196157.1"/>
    </source>
</evidence>
<dbReference type="AlphaFoldDB" id="A0A8E0S101"/>
<proteinExistence type="predicted"/>
<evidence type="ECO:0000313" key="2">
    <source>
        <dbReference type="Proteomes" id="UP000728185"/>
    </source>
</evidence>
<organism evidence="1 2">
    <name type="scientific">Fasciolopsis buskii</name>
    <dbReference type="NCBI Taxonomy" id="27845"/>
    <lineage>
        <taxon>Eukaryota</taxon>
        <taxon>Metazoa</taxon>
        <taxon>Spiralia</taxon>
        <taxon>Lophotrochozoa</taxon>
        <taxon>Platyhelminthes</taxon>
        <taxon>Trematoda</taxon>
        <taxon>Digenea</taxon>
        <taxon>Plagiorchiida</taxon>
        <taxon>Echinostomata</taxon>
        <taxon>Echinostomatoidea</taxon>
        <taxon>Fasciolidae</taxon>
        <taxon>Fasciolopsis</taxon>
    </lineage>
</organism>
<name>A0A8E0S101_9TREM</name>
<dbReference type="Proteomes" id="UP000728185">
    <property type="component" value="Unassembled WGS sequence"/>
</dbReference>
<protein>
    <submittedName>
        <fullName evidence="1">Uncharacterized protein</fullName>
    </submittedName>
</protein>
<sequence length="109" mass="12510">MLTRSRGGKVDTVNVRPVKWLTIRLEPTDRIRLNDPETRLVYEAMKHTEQKTIKTAIVCLGRESHCLRSGWSRLTLTDEPIQTPAALLDIIVDNSYDQLPDRHRLAAAY</sequence>
<gene>
    <name evidence="1" type="ORF">FBUS_01793</name>
</gene>
<dbReference type="EMBL" id="LUCM01003221">
    <property type="protein sequence ID" value="KAA0196157.1"/>
    <property type="molecule type" value="Genomic_DNA"/>
</dbReference>
<accession>A0A8E0S101</accession>
<keyword evidence="2" id="KW-1185">Reference proteome</keyword>
<reference evidence="1" key="1">
    <citation type="submission" date="2019-05" db="EMBL/GenBank/DDBJ databases">
        <title>Annotation for the trematode Fasciolopsis buski.</title>
        <authorList>
            <person name="Choi Y.-J."/>
        </authorList>
    </citation>
    <scope>NUCLEOTIDE SEQUENCE</scope>
    <source>
        <strain evidence="1">HT</strain>
        <tissue evidence="1">Whole worm</tissue>
    </source>
</reference>
<comment type="caution">
    <text evidence="1">The sequence shown here is derived from an EMBL/GenBank/DDBJ whole genome shotgun (WGS) entry which is preliminary data.</text>
</comment>